<reference evidence="3" key="1">
    <citation type="submission" date="2025-08" db="UniProtKB">
        <authorList>
            <consortium name="RefSeq"/>
        </authorList>
    </citation>
    <scope>IDENTIFICATION</scope>
    <source>
        <tissue evidence="3">Spleen</tissue>
    </source>
</reference>
<feature type="compositionally biased region" description="Basic and acidic residues" evidence="1">
    <location>
        <begin position="440"/>
        <end position="451"/>
    </location>
</feature>
<feature type="compositionally biased region" description="Basic residues" evidence="1">
    <location>
        <begin position="347"/>
        <end position="367"/>
    </location>
</feature>
<feature type="compositionally biased region" description="Basic residues" evidence="1">
    <location>
        <begin position="31"/>
        <end position="41"/>
    </location>
</feature>
<feature type="compositionally biased region" description="Basic and acidic residues" evidence="1">
    <location>
        <begin position="14"/>
        <end position="24"/>
    </location>
</feature>
<dbReference type="InParanoid" id="A0A6J3RZ53"/>
<dbReference type="Proteomes" id="UP000245320">
    <property type="component" value="Chromosome 10"/>
</dbReference>
<feature type="compositionally biased region" description="Basic and acidic residues" evidence="1">
    <location>
        <begin position="104"/>
        <end position="126"/>
    </location>
</feature>
<dbReference type="Pfam" id="PF15661">
    <property type="entry name" value="CF222"/>
    <property type="match status" value="2"/>
</dbReference>
<feature type="compositionally biased region" description="Polar residues" evidence="1">
    <location>
        <begin position="87"/>
        <end position="99"/>
    </location>
</feature>
<proteinExistence type="predicted"/>
<dbReference type="PANTHER" id="PTHR22435:SF0">
    <property type="entry name" value="PROTEIN BNIP5"/>
    <property type="match status" value="1"/>
</dbReference>
<feature type="compositionally biased region" description="Basic and acidic residues" evidence="1">
    <location>
        <begin position="264"/>
        <end position="274"/>
    </location>
</feature>
<feature type="region of interest" description="Disordered" evidence="1">
    <location>
        <begin position="1"/>
        <end position="275"/>
    </location>
</feature>
<dbReference type="RefSeq" id="XP_033719559.1">
    <property type="nucleotide sequence ID" value="XM_033863668.1"/>
</dbReference>
<feature type="compositionally biased region" description="Basic and acidic residues" evidence="1">
    <location>
        <begin position="147"/>
        <end position="163"/>
    </location>
</feature>
<accession>A0A6J3RZ53</accession>
<feature type="region of interest" description="Disordered" evidence="1">
    <location>
        <begin position="326"/>
        <end position="451"/>
    </location>
</feature>
<feature type="compositionally biased region" description="Basic residues" evidence="1">
    <location>
        <begin position="179"/>
        <end position="197"/>
    </location>
</feature>
<feature type="compositionally biased region" description="Basic residues" evidence="1">
    <location>
        <begin position="491"/>
        <end position="512"/>
    </location>
</feature>
<feature type="region of interest" description="Disordered" evidence="1">
    <location>
        <begin position="484"/>
        <end position="595"/>
    </location>
</feature>
<evidence type="ECO:0000256" key="1">
    <source>
        <dbReference type="SAM" id="MobiDB-lite"/>
    </source>
</evidence>
<dbReference type="InterPro" id="IPR031362">
    <property type="entry name" value="BNIP5"/>
</dbReference>
<protein>
    <submittedName>
        <fullName evidence="3">Protein BNIP5</fullName>
    </submittedName>
</protein>
<name>A0A6J3RZ53_TURTR</name>
<sequence>MHSPPAGSYGSKLPWDRSDFHDLSAMEPPRGPRKPLSGRRARSLDRLQNPQKDSESRDCWCISRPTSPSRRLLRRTASDGAKCPKSPAQSAEAQRTTAAALSPEETRKFLPSEQRPPQDTKKDKAQGRAQQGWLKTMKNFVFGTSPEEPKEKTNKRAKGKEGFPEPAETPETPGEPAPRKKAHSKKASRKKHGHKKHGAEETKGIRDQEAKGQEAKMAGASCCEEADLGPAAGGGEVSDLPQFSLLEGGGAGVRKVSSQATGRQGEEELGKPDSESESSYTLRLWIFQASLRRTSPCNVVLLPHPTFQDTIIQKIAGFLKKVGDQWEEEQHQASQPEMAPQIPAPGFRKKPQERKSSLKKAFSHKKHGFEEPKRAQAADVSSPESRPPKRPSFLPLCVGGHRPSSSSSPGVEKPEVQETLSTDGGDPSPFELSNPAGSRGPEEDLQLDRASEFKFIQEIMDLLQDAEEQGGDKQLQVQEAQVAVGNLAPTSRKKSQEKKSSFRKAFSHKKHGLKEPKRGAAAGAASPESRPSKRPSFLPLCVGSHRHSISSNPDLEDVEFQESSPAEGGPVGASEAPSQARSHKPEAGPQPHGANESKELIIQKLVALLQEVDGQLGEQFRQHPSFKKFFYKLPDSSLRKLVATLRPQEAHSTEPKRPYPFVFGLDNKRAGSNHQAVLSLTGLHYRRPNFSQFPYREDQQVRKRNMA</sequence>
<gene>
    <name evidence="3" type="primary">BNIP5</name>
</gene>
<evidence type="ECO:0000313" key="2">
    <source>
        <dbReference type="Proteomes" id="UP000245320"/>
    </source>
</evidence>
<dbReference type="PANTHER" id="PTHR22435">
    <property type="entry name" value="CHROMOSOME 6 OPEN READING FRAME 222"/>
    <property type="match status" value="1"/>
</dbReference>
<evidence type="ECO:0000313" key="3">
    <source>
        <dbReference type="RefSeq" id="XP_033719559.1"/>
    </source>
</evidence>
<dbReference type="AlphaFoldDB" id="A0A6J3RZ53"/>
<dbReference type="CTD" id="389384"/>
<keyword evidence="2" id="KW-1185">Reference proteome</keyword>
<dbReference type="FunCoup" id="A0A6J3RZ53">
    <property type="interactions" value="43"/>
</dbReference>
<feature type="compositionally biased region" description="Low complexity" evidence="1">
    <location>
        <begin position="164"/>
        <end position="174"/>
    </location>
</feature>
<feature type="compositionally biased region" description="Basic and acidic residues" evidence="1">
    <location>
        <begin position="198"/>
        <end position="214"/>
    </location>
</feature>
<dbReference type="OrthoDB" id="9836802at2759"/>
<organism evidence="2 3">
    <name type="scientific">Tursiops truncatus</name>
    <name type="common">Atlantic bottle-nosed dolphin</name>
    <name type="synonym">Delphinus truncatus</name>
    <dbReference type="NCBI Taxonomy" id="9739"/>
    <lineage>
        <taxon>Eukaryota</taxon>
        <taxon>Metazoa</taxon>
        <taxon>Chordata</taxon>
        <taxon>Craniata</taxon>
        <taxon>Vertebrata</taxon>
        <taxon>Euteleostomi</taxon>
        <taxon>Mammalia</taxon>
        <taxon>Eutheria</taxon>
        <taxon>Laurasiatheria</taxon>
        <taxon>Artiodactyla</taxon>
        <taxon>Whippomorpha</taxon>
        <taxon>Cetacea</taxon>
        <taxon>Odontoceti</taxon>
        <taxon>Delphinidae</taxon>
        <taxon>Tursiops</taxon>
    </lineage>
</organism>